<protein>
    <submittedName>
        <fullName evidence="4">Uncharacterized protein</fullName>
    </submittedName>
</protein>
<dbReference type="Proteomes" id="UP001233172">
    <property type="component" value="Unassembled WGS sequence"/>
</dbReference>
<feature type="region of interest" description="Disordered" evidence="1">
    <location>
        <begin position="292"/>
        <end position="324"/>
    </location>
</feature>
<dbReference type="AlphaFoldDB" id="A0AAD8FJR4"/>
<comment type="caution">
    <text evidence="4">The sequence shown here is derived from an EMBL/GenBank/DDBJ whole genome shotgun (WGS) entry which is preliminary data.</text>
</comment>
<feature type="non-terminal residue" evidence="4">
    <location>
        <position position="1"/>
    </location>
</feature>
<dbReference type="EMBL" id="JASAOG010000009">
    <property type="protein sequence ID" value="KAK0066890.1"/>
    <property type="molecule type" value="Genomic_DNA"/>
</dbReference>
<sequence length="324" mass="37254">MGPSRIWKNKFVFIICIISELYCEKTITLKQKKPYSENETFFTNEHHFVFHSQVTVTEDIESFSEINFQIKSKTYKDFQGICYIDVELCERQKEENCHCQYNSTENIYLITINITAKVSFSLGTVRGVLIFKDYSVYSNEMKLPLIFAYPESVCLFVNDTKITDLEQCNVTTDKDFAVIVFFCSSASSYKLEIEDGSKIISNTSNVLVHAVNTTTQKDIRLYQRDLESNIALRHYQCRLQAVTPFQVCSHQSDCFLKTALPASLCPALLIIFLSLTFTMYYKYKFNEEKRKNMNGKDVDSNPGTKRQTKQSSSIGISSSQAIPL</sequence>
<evidence type="ECO:0000256" key="1">
    <source>
        <dbReference type="SAM" id="MobiDB-lite"/>
    </source>
</evidence>
<keyword evidence="2" id="KW-1133">Transmembrane helix</keyword>
<feature type="signal peptide" evidence="3">
    <location>
        <begin position="1"/>
        <end position="23"/>
    </location>
</feature>
<evidence type="ECO:0000313" key="4">
    <source>
        <dbReference type="EMBL" id="KAK0066890.1"/>
    </source>
</evidence>
<reference evidence="4" key="1">
    <citation type="journal article" date="2023" name="PLoS Negl. Trop. Dis.">
        <title>A genome sequence for Biomphalaria pfeifferi, the major vector snail for the human-infecting parasite Schistosoma mansoni.</title>
        <authorList>
            <person name="Bu L."/>
            <person name="Lu L."/>
            <person name="Laidemitt M.R."/>
            <person name="Zhang S.M."/>
            <person name="Mutuku M."/>
            <person name="Mkoji G."/>
            <person name="Steinauer M."/>
            <person name="Loker E.S."/>
        </authorList>
    </citation>
    <scope>NUCLEOTIDE SEQUENCE</scope>
    <source>
        <strain evidence="4">KasaAsao</strain>
    </source>
</reference>
<feature type="compositionally biased region" description="Low complexity" evidence="1">
    <location>
        <begin position="311"/>
        <end position="324"/>
    </location>
</feature>
<keyword evidence="5" id="KW-1185">Reference proteome</keyword>
<proteinExistence type="predicted"/>
<evidence type="ECO:0000256" key="2">
    <source>
        <dbReference type="SAM" id="Phobius"/>
    </source>
</evidence>
<organism evidence="4 5">
    <name type="scientific">Biomphalaria pfeifferi</name>
    <name type="common">Bloodfluke planorb</name>
    <name type="synonym">Freshwater snail</name>
    <dbReference type="NCBI Taxonomy" id="112525"/>
    <lineage>
        <taxon>Eukaryota</taxon>
        <taxon>Metazoa</taxon>
        <taxon>Spiralia</taxon>
        <taxon>Lophotrochozoa</taxon>
        <taxon>Mollusca</taxon>
        <taxon>Gastropoda</taxon>
        <taxon>Heterobranchia</taxon>
        <taxon>Euthyneura</taxon>
        <taxon>Panpulmonata</taxon>
        <taxon>Hygrophila</taxon>
        <taxon>Lymnaeoidea</taxon>
        <taxon>Planorbidae</taxon>
        <taxon>Biomphalaria</taxon>
    </lineage>
</organism>
<feature type="chain" id="PRO_5042206099" evidence="3">
    <location>
        <begin position="24"/>
        <end position="324"/>
    </location>
</feature>
<evidence type="ECO:0000313" key="5">
    <source>
        <dbReference type="Proteomes" id="UP001233172"/>
    </source>
</evidence>
<keyword evidence="2" id="KW-0472">Membrane</keyword>
<keyword evidence="3" id="KW-0732">Signal</keyword>
<name>A0AAD8FJR4_BIOPF</name>
<gene>
    <name evidence="4" type="ORF">Bpfe_003625</name>
</gene>
<accession>A0AAD8FJR4</accession>
<keyword evidence="2" id="KW-0812">Transmembrane</keyword>
<reference evidence="4" key="2">
    <citation type="submission" date="2023-04" db="EMBL/GenBank/DDBJ databases">
        <authorList>
            <person name="Bu L."/>
            <person name="Lu L."/>
            <person name="Laidemitt M.R."/>
            <person name="Zhang S.M."/>
            <person name="Mutuku M."/>
            <person name="Mkoji G."/>
            <person name="Steinauer M."/>
            <person name="Loker E.S."/>
        </authorList>
    </citation>
    <scope>NUCLEOTIDE SEQUENCE</scope>
    <source>
        <strain evidence="4">KasaAsao</strain>
        <tissue evidence="4">Whole Snail</tissue>
    </source>
</reference>
<feature type="transmembrane region" description="Helical" evidence="2">
    <location>
        <begin position="259"/>
        <end position="281"/>
    </location>
</feature>
<evidence type="ECO:0000256" key="3">
    <source>
        <dbReference type="SAM" id="SignalP"/>
    </source>
</evidence>